<dbReference type="EMBL" id="NBSK02000002">
    <property type="protein sequence ID" value="KAJ0220964.1"/>
    <property type="molecule type" value="Genomic_DNA"/>
</dbReference>
<accession>A0A9R1WC18</accession>
<dbReference type="AlphaFoldDB" id="A0A9R1WC18"/>
<keyword evidence="2" id="KW-1185">Reference proteome</keyword>
<gene>
    <name evidence="1" type="ORF">LSAT_V11C200092260</name>
</gene>
<dbReference type="Proteomes" id="UP000235145">
    <property type="component" value="Unassembled WGS sequence"/>
</dbReference>
<name>A0A9R1WC18_LACSA</name>
<comment type="caution">
    <text evidence="1">The sequence shown here is derived from an EMBL/GenBank/DDBJ whole genome shotgun (WGS) entry which is preliminary data.</text>
</comment>
<evidence type="ECO:0000313" key="2">
    <source>
        <dbReference type="Proteomes" id="UP000235145"/>
    </source>
</evidence>
<protein>
    <submittedName>
        <fullName evidence="1">Uncharacterized protein</fullName>
    </submittedName>
</protein>
<proteinExistence type="predicted"/>
<organism evidence="1 2">
    <name type="scientific">Lactuca sativa</name>
    <name type="common">Garden lettuce</name>
    <dbReference type="NCBI Taxonomy" id="4236"/>
    <lineage>
        <taxon>Eukaryota</taxon>
        <taxon>Viridiplantae</taxon>
        <taxon>Streptophyta</taxon>
        <taxon>Embryophyta</taxon>
        <taxon>Tracheophyta</taxon>
        <taxon>Spermatophyta</taxon>
        <taxon>Magnoliopsida</taxon>
        <taxon>eudicotyledons</taxon>
        <taxon>Gunneridae</taxon>
        <taxon>Pentapetalae</taxon>
        <taxon>asterids</taxon>
        <taxon>campanulids</taxon>
        <taxon>Asterales</taxon>
        <taxon>Asteraceae</taxon>
        <taxon>Cichorioideae</taxon>
        <taxon>Cichorieae</taxon>
        <taxon>Lactucinae</taxon>
        <taxon>Lactuca</taxon>
    </lineage>
</organism>
<sequence>MLPSLSSIFSLRTSIIISSISHPPWRSTLKFNQKNENLYSRQPPIPSPPSPPPILPSIIRGYVVARVNVFDYGSRWHPSSSLSIKAKEDLDHVLSKTPNRHACYSRNGFVVLGLDTREFDIFLKKMPAYDLTDVNLVKDGAKLKGQHGGKK</sequence>
<reference evidence="1 2" key="1">
    <citation type="journal article" date="2017" name="Nat. Commun.">
        <title>Genome assembly with in vitro proximity ligation data and whole-genome triplication in lettuce.</title>
        <authorList>
            <person name="Reyes-Chin-Wo S."/>
            <person name="Wang Z."/>
            <person name="Yang X."/>
            <person name="Kozik A."/>
            <person name="Arikit S."/>
            <person name="Song C."/>
            <person name="Xia L."/>
            <person name="Froenicke L."/>
            <person name="Lavelle D.O."/>
            <person name="Truco M.J."/>
            <person name="Xia R."/>
            <person name="Zhu S."/>
            <person name="Xu C."/>
            <person name="Xu H."/>
            <person name="Xu X."/>
            <person name="Cox K."/>
            <person name="Korf I."/>
            <person name="Meyers B.C."/>
            <person name="Michelmore R.W."/>
        </authorList>
    </citation>
    <scope>NUCLEOTIDE SEQUENCE [LARGE SCALE GENOMIC DNA]</scope>
    <source>
        <strain evidence="2">cv. Salinas</strain>
        <tissue evidence="1">Seedlings</tissue>
    </source>
</reference>
<evidence type="ECO:0000313" key="1">
    <source>
        <dbReference type="EMBL" id="KAJ0220964.1"/>
    </source>
</evidence>